<dbReference type="AlphaFoldDB" id="A0A0K8QRJ1"/>
<feature type="transmembrane region" description="Helical" evidence="11">
    <location>
        <begin position="46"/>
        <end position="68"/>
    </location>
</feature>
<dbReference type="STRING" id="1475481.GCA_000953855_02637"/>
<dbReference type="HAMAP" id="MF_00766">
    <property type="entry name" value="PGT_MtgA"/>
    <property type="match status" value="1"/>
</dbReference>
<dbReference type="GO" id="GO:0008360">
    <property type="term" value="P:regulation of cell shape"/>
    <property type="evidence" value="ECO:0007669"/>
    <property type="project" value="UniProtKB-KW"/>
</dbReference>
<keyword evidence="6 11" id="KW-0133">Cell shape</keyword>
<comment type="function">
    <text evidence="11">Peptidoglycan polymerase that catalyzes glycan chain elongation from lipid-linked precursors.</text>
</comment>
<evidence type="ECO:0000256" key="3">
    <source>
        <dbReference type="ARBA" id="ARBA00022676"/>
    </source>
</evidence>
<evidence type="ECO:0000256" key="10">
    <source>
        <dbReference type="ARBA" id="ARBA00023316"/>
    </source>
</evidence>
<keyword evidence="4 11" id="KW-0808">Transferase</keyword>
<dbReference type="Proteomes" id="UP000253740">
    <property type="component" value="Unassembled WGS sequence"/>
</dbReference>
<dbReference type="NCBIfam" id="TIGR02070">
    <property type="entry name" value="mono_pep_trsgly"/>
    <property type="match status" value="1"/>
</dbReference>
<keyword evidence="8 11" id="KW-1133">Transmembrane helix</keyword>
<evidence type="ECO:0000259" key="13">
    <source>
        <dbReference type="Pfam" id="PF00912"/>
    </source>
</evidence>
<dbReference type="EMBL" id="DF970252">
    <property type="protein sequence ID" value="GAP67271.1"/>
    <property type="molecule type" value="Genomic_DNA"/>
</dbReference>
<dbReference type="PANTHER" id="PTHR30400">
    <property type="entry name" value="MONOFUNCTIONAL BIOSYNTHETIC PEPTIDOGLYCAN TRANSGLYCOSYLASE"/>
    <property type="match status" value="1"/>
</dbReference>
<evidence type="ECO:0000256" key="6">
    <source>
        <dbReference type="ARBA" id="ARBA00022960"/>
    </source>
</evidence>
<comment type="subcellular location">
    <subcellularLocation>
        <location evidence="11">Cell inner membrane</location>
        <topology evidence="11">Single-pass membrane protein</topology>
    </subcellularLocation>
</comment>
<evidence type="ECO:0000256" key="12">
    <source>
        <dbReference type="SAM" id="MobiDB-lite"/>
    </source>
</evidence>
<organism evidence="14">
    <name type="scientific">Mizugakiibacter sediminis</name>
    <dbReference type="NCBI Taxonomy" id="1475481"/>
    <lineage>
        <taxon>Bacteria</taxon>
        <taxon>Pseudomonadati</taxon>
        <taxon>Pseudomonadota</taxon>
        <taxon>Gammaproteobacteria</taxon>
        <taxon>Lysobacterales</taxon>
        <taxon>Rhodanobacteraceae</taxon>
        <taxon>Mizugakiibacter</taxon>
    </lineage>
</organism>
<feature type="domain" description="Glycosyl transferase family 51" evidence="13">
    <location>
        <begin position="94"/>
        <end position="257"/>
    </location>
</feature>
<keyword evidence="1 11" id="KW-1003">Cell membrane</keyword>
<dbReference type="GO" id="GO:0009274">
    <property type="term" value="C:peptidoglycan-based cell wall"/>
    <property type="evidence" value="ECO:0007669"/>
    <property type="project" value="InterPro"/>
</dbReference>
<evidence type="ECO:0000256" key="8">
    <source>
        <dbReference type="ARBA" id="ARBA00022989"/>
    </source>
</evidence>
<comment type="pathway">
    <text evidence="11">Cell wall biogenesis; peptidoglycan biosynthesis.</text>
</comment>
<evidence type="ECO:0000256" key="4">
    <source>
        <dbReference type="ARBA" id="ARBA00022679"/>
    </source>
</evidence>
<protein>
    <recommendedName>
        <fullName evidence="11">Biosynthetic peptidoglycan transglycosylase</fullName>
        <ecNumber evidence="11">2.4.99.28</ecNumber>
    </recommendedName>
    <alternativeName>
        <fullName evidence="11">Glycan polymerase</fullName>
    </alternativeName>
    <alternativeName>
        <fullName evidence="11">Peptidoglycan glycosyltransferase MtgA</fullName>
        <shortName evidence="11">PGT</shortName>
    </alternativeName>
</protein>
<keyword evidence="3 11" id="KW-0328">Glycosyltransferase</keyword>
<evidence type="ECO:0000256" key="9">
    <source>
        <dbReference type="ARBA" id="ARBA00023136"/>
    </source>
</evidence>
<dbReference type="GO" id="GO:0008955">
    <property type="term" value="F:peptidoglycan glycosyltransferase activity"/>
    <property type="evidence" value="ECO:0007669"/>
    <property type="project" value="UniProtKB-UniRule"/>
</dbReference>
<evidence type="ECO:0000313" key="15">
    <source>
        <dbReference type="Proteomes" id="UP000253740"/>
    </source>
</evidence>
<keyword evidence="10 11" id="KW-0961">Cell wall biogenesis/degradation</keyword>
<dbReference type="GO" id="GO:0009252">
    <property type="term" value="P:peptidoglycan biosynthetic process"/>
    <property type="evidence" value="ECO:0007669"/>
    <property type="project" value="UniProtKB-UniRule"/>
</dbReference>
<keyword evidence="5 11" id="KW-0812">Transmembrane</keyword>
<dbReference type="Pfam" id="PF00912">
    <property type="entry name" value="Transgly"/>
    <property type="match status" value="1"/>
</dbReference>
<dbReference type="GO" id="GO:0005886">
    <property type="term" value="C:plasma membrane"/>
    <property type="evidence" value="ECO:0007669"/>
    <property type="project" value="UniProtKB-SubCell"/>
</dbReference>
<keyword evidence="7 11" id="KW-0573">Peptidoglycan synthesis</keyword>
<dbReference type="InterPro" id="IPR036950">
    <property type="entry name" value="PBP_transglycosylase"/>
</dbReference>
<gene>
    <name evidence="11" type="primary">mtgA</name>
    <name evidence="14" type="ORF">MBSD_n2589</name>
</gene>
<evidence type="ECO:0000256" key="7">
    <source>
        <dbReference type="ARBA" id="ARBA00022984"/>
    </source>
</evidence>
<dbReference type="GO" id="GO:0071555">
    <property type="term" value="P:cell wall organization"/>
    <property type="evidence" value="ECO:0007669"/>
    <property type="project" value="UniProtKB-KW"/>
</dbReference>
<reference evidence="14" key="1">
    <citation type="submission" date="2015-08" db="EMBL/GenBank/DDBJ databases">
        <title>Complete DNA Sequence of Pseudomonas syringae pv. actinidiae, the Causal Agent of Kiwifruit Canker Disease.</title>
        <authorList>
            <person name="Rikkerink E.H.A."/>
            <person name="Fineran P.C."/>
        </authorList>
    </citation>
    <scope>NUCLEOTIDE SEQUENCE</scope>
    <source>
        <strain evidence="14">SkMP5</strain>
    </source>
</reference>
<dbReference type="EC" id="2.4.99.28" evidence="11"/>
<evidence type="ECO:0000256" key="1">
    <source>
        <dbReference type="ARBA" id="ARBA00022475"/>
    </source>
</evidence>
<dbReference type="PANTHER" id="PTHR30400:SF0">
    <property type="entry name" value="BIOSYNTHETIC PEPTIDOGLYCAN TRANSGLYCOSYLASE"/>
    <property type="match status" value="1"/>
</dbReference>
<dbReference type="InterPro" id="IPR001264">
    <property type="entry name" value="Glyco_trans_51"/>
</dbReference>
<sequence>MRRPGGDFNRAAPRPSPYTLPAPADPAPSAIMSTASRGFARRLLRALGLAALAWIALTWAVVLLLRFVPPLTSAFMIERSIGAWVRGERGFHLRYRWTPWEKIAPVAPLAMVASEDQKFPYHHGFDVEAIRDAIGEAEDGERLRGASTISQQVAKNLFLWPGRSFVRKGLEAYFTVLIEATWPKRRILEVYVNIAELGDGIYGVGAASEAFFHTTPAHLSGWQAALLASVLPNPRRLHADRPSPYVLRHAAWTQRQMAQLGGTSYLPQ</sequence>
<dbReference type="UniPathway" id="UPA00219"/>
<dbReference type="Gene3D" id="1.10.3810.10">
    <property type="entry name" value="Biosynthetic peptidoglycan transglycosylase-like"/>
    <property type="match status" value="1"/>
</dbReference>
<dbReference type="InterPro" id="IPR023346">
    <property type="entry name" value="Lysozyme-like_dom_sf"/>
</dbReference>
<evidence type="ECO:0000256" key="2">
    <source>
        <dbReference type="ARBA" id="ARBA00022519"/>
    </source>
</evidence>
<name>A0A0K8QRJ1_9GAMM</name>
<feature type="compositionally biased region" description="Pro residues" evidence="12">
    <location>
        <begin position="14"/>
        <end position="25"/>
    </location>
</feature>
<evidence type="ECO:0000256" key="5">
    <source>
        <dbReference type="ARBA" id="ARBA00022692"/>
    </source>
</evidence>
<dbReference type="InterPro" id="IPR011812">
    <property type="entry name" value="Pep_trsgly"/>
</dbReference>
<feature type="region of interest" description="Disordered" evidence="12">
    <location>
        <begin position="1"/>
        <end position="25"/>
    </location>
</feature>
<comment type="similarity">
    <text evidence="11">Belongs to the glycosyltransferase 51 family.</text>
</comment>
<evidence type="ECO:0000256" key="11">
    <source>
        <dbReference type="HAMAP-Rule" id="MF_00766"/>
    </source>
</evidence>
<dbReference type="GO" id="GO:0016763">
    <property type="term" value="F:pentosyltransferase activity"/>
    <property type="evidence" value="ECO:0007669"/>
    <property type="project" value="InterPro"/>
</dbReference>
<proteinExistence type="inferred from homology"/>
<dbReference type="SUPFAM" id="SSF53955">
    <property type="entry name" value="Lysozyme-like"/>
    <property type="match status" value="1"/>
</dbReference>
<keyword evidence="15" id="KW-1185">Reference proteome</keyword>
<keyword evidence="9 11" id="KW-0472">Membrane</keyword>
<accession>A0A0K8QRJ1</accession>
<keyword evidence="2 11" id="KW-0997">Cell inner membrane</keyword>
<evidence type="ECO:0000313" key="14">
    <source>
        <dbReference type="EMBL" id="GAP67271.1"/>
    </source>
</evidence>
<comment type="catalytic activity">
    <reaction evidence="11">
        <text>[GlcNAc-(1-&gt;4)-Mur2Ac(oyl-L-Ala-gamma-D-Glu-L-Lys-D-Ala-D-Ala)](n)-di-trans,octa-cis-undecaprenyl diphosphate + beta-D-GlcNAc-(1-&gt;4)-Mur2Ac(oyl-L-Ala-gamma-D-Glu-L-Lys-D-Ala-D-Ala)-di-trans,octa-cis-undecaprenyl diphosphate = [GlcNAc-(1-&gt;4)-Mur2Ac(oyl-L-Ala-gamma-D-Glu-L-Lys-D-Ala-D-Ala)](n+1)-di-trans,octa-cis-undecaprenyl diphosphate + di-trans,octa-cis-undecaprenyl diphosphate + H(+)</text>
        <dbReference type="Rhea" id="RHEA:23708"/>
        <dbReference type="Rhea" id="RHEA-COMP:9602"/>
        <dbReference type="Rhea" id="RHEA-COMP:9603"/>
        <dbReference type="ChEBI" id="CHEBI:15378"/>
        <dbReference type="ChEBI" id="CHEBI:58405"/>
        <dbReference type="ChEBI" id="CHEBI:60033"/>
        <dbReference type="ChEBI" id="CHEBI:78435"/>
        <dbReference type="EC" id="2.4.99.28"/>
    </reaction>
</comment>